<keyword evidence="4" id="KW-1185">Reference proteome</keyword>
<keyword evidence="2" id="KW-1133">Transmembrane helix</keyword>
<proteinExistence type="inferred from homology"/>
<feature type="transmembrane region" description="Helical" evidence="2">
    <location>
        <begin position="262"/>
        <end position="287"/>
    </location>
</feature>
<feature type="transmembrane region" description="Helical" evidence="2">
    <location>
        <begin position="76"/>
        <end position="109"/>
    </location>
</feature>
<dbReference type="PANTHER" id="PTHR14255:SF48">
    <property type="entry name" value="SULFITE EXPORTER TAUE_SAFE FAMILY PROTEIN 3-LIKE"/>
    <property type="match status" value="1"/>
</dbReference>
<sequence length="318" mass="34862">MLAAQSAVWRLKFTAIMLFGFVVAVSVLVTAEPSSSHQDSSSSENNYVQKEFKYLELSNGKRYEHQWPRMRFGWKVVVGSILGFLGVAFGSVGGVGGGGIFVPMLALIIRFDAKSSTAISKCMITGGSNNIRQRHPTLELPLIDYDLALLFKLLLILVFIGMPIKSFIKGVETWKKETIKEKVSLIENICWKELGLLSVVWILVLALQIAKAFLPSEYWVLNFLQIPVTVGVSLYEAVLLYKGRREIASKGDVVANWRVHKLVIYCGFGVLAGILGGVLGLGGGFILGPLFLKMGIPPTGIKCNIEYRNAMFGVDVGG</sequence>
<feature type="transmembrane region" description="Helical" evidence="2">
    <location>
        <begin position="189"/>
        <end position="213"/>
    </location>
</feature>
<dbReference type="PANTHER" id="PTHR14255">
    <property type="entry name" value="CEREBLON"/>
    <property type="match status" value="1"/>
</dbReference>
<evidence type="ECO:0000313" key="3">
    <source>
        <dbReference type="EMBL" id="KAE8709186.1"/>
    </source>
</evidence>
<evidence type="ECO:0000313" key="4">
    <source>
        <dbReference type="Proteomes" id="UP000436088"/>
    </source>
</evidence>
<feature type="transmembrane region" description="Helical" evidence="2">
    <location>
        <begin position="12"/>
        <end position="31"/>
    </location>
</feature>
<organism evidence="3 4">
    <name type="scientific">Hibiscus syriacus</name>
    <name type="common">Rose of Sharon</name>
    <dbReference type="NCBI Taxonomy" id="106335"/>
    <lineage>
        <taxon>Eukaryota</taxon>
        <taxon>Viridiplantae</taxon>
        <taxon>Streptophyta</taxon>
        <taxon>Embryophyta</taxon>
        <taxon>Tracheophyta</taxon>
        <taxon>Spermatophyta</taxon>
        <taxon>Magnoliopsida</taxon>
        <taxon>eudicotyledons</taxon>
        <taxon>Gunneridae</taxon>
        <taxon>Pentapetalae</taxon>
        <taxon>rosids</taxon>
        <taxon>malvids</taxon>
        <taxon>Malvales</taxon>
        <taxon>Malvaceae</taxon>
        <taxon>Malvoideae</taxon>
        <taxon>Hibiscus</taxon>
    </lineage>
</organism>
<feature type="transmembrane region" description="Helical" evidence="2">
    <location>
        <begin position="147"/>
        <end position="168"/>
    </location>
</feature>
<name>A0A6A3AXL5_HIBSY</name>
<dbReference type="Proteomes" id="UP000436088">
    <property type="component" value="Unassembled WGS sequence"/>
</dbReference>
<dbReference type="EMBL" id="VEPZ02000937">
    <property type="protein sequence ID" value="KAE8709186.1"/>
    <property type="molecule type" value="Genomic_DNA"/>
</dbReference>
<dbReference type="GO" id="GO:0016567">
    <property type="term" value="P:protein ubiquitination"/>
    <property type="evidence" value="ECO:0007669"/>
    <property type="project" value="TreeGrafter"/>
</dbReference>
<keyword evidence="2" id="KW-0472">Membrane</keyword>
<protein>
    <submittedName>
        <fullName evidence="3">Sulfite exporter TauE/SafE family protein, putative isoform 2</fullName>
    </submittedName>
</protein>
<gene>
    <name evidence="3" type="ORF">F3Y22_tig00110332pilonHSYRG01059</name>
</gene>
<dbReference type="GO" id="GO:0031464">
    <property type="term" value="C:Cul4A-RING E3 ubiquitin ligase complex"/>
    <property type="evidence" value="ECO:0007669"/>
    <property type="project" value="TreeGrafter"/>
</dbReference>
<reference evidence="3" key="1">
    <citation type="submission" date="2019-09" db="EMBL/GenBank/DDBJ databases">
        <title>Draft genome information of white flower Hibiscus syriacus.</title>
        <authorList>
            <person name="Kim Y.-M."/>
        </authorList>
    </citation>
    <scope>NUCLEOTIDE SEQUENCE [LARGE SCALE GENOMIC DNA]</scope>
    <source>
        <strain evidence="3">YM2019G1</strain>
    </source>
</reference>
<evidence type="ECO:0000256" key="1">
    <source>
        <dbReference type="ARBA" id="ARBA00009142"/>
    </source>
</evidence>
<feature type="transmembrane region" description="Helical" evidence="2">
    <location>
        <begin position="219"/>
        <end position="241"/>
    </location>
</feature>
<accession>A0A6A3AXL5</accession>
<keyword evidence="2" id="KW-0812">Transmembrane</keyword>
<comment type="caution">
    <text evidence="3">The sequence shown here is derived from an EMBL/GenBank/DDBJ whole genome shotgun (WGS) entry which is preliminary data.</text>
</comment>
<comment type="similarity">
    <text evidence="1">Belongs to the 4-toluene sulfonate uptake permease (TSUP) (TC 2.A.102) family.</text>
</comment>
<evidence type="ECO:0000256" key="2">
    <source>
        <dbReference type="SAM" id="Phobius"/>
    </source>
</evidence>
<dbReference type="AlphaFoldDB" id="A0A6A3AXL5"/>